<dbReference type="FunFam" id="3.40.50.2000:FF:000119">
    <property type="entry name" value="Glycosyl transferase group 1"/>
    <property type="match status" value="1"/>
</dbReference>
<feature type="domain" description="Glycosyl transferase family 1" evidence="2">
    <location>
        <begin position="185"/>
        <end position="346"/>
    </location>
</feature>
<dbReference type="AlphaFoldDB" id="A0A857NHC3"/>
<dbReference type="PANTHER" id="PTHR46401">
    <property type="entry name" value="GLYCOSYLTRANSFERASE WBBK-RELATED"/>
    <property type="match status" value="1"/>
</dbReference>
<dbReference type="EMBL" id="CP047901">
    <property type="protein sequence ID" value="QHO63518.1"/>
    <property type="molecule type" value="Genomic_DNA"/>
</dbReference>
<gene>
    <name evidence="4" type="ORF">MICH65_0537</name>
</gene>
<protein>
    <submittedName>
        <fullName evidence="4">Glycosyl transferase group 1</fullName>
    </submittedName>
</protein>
<evidence type="ECO:0000259" key="2">
    <source>
        <dbReference type="Pfam" id="PF00534"/>
    </source>
</evidence>
<dbReference type="InterPro" id="IPR028098">
    <property type="entry name" value="Glyco_trans_4-like_N"/>
</dbReference>
<keyword evidence="1 4" id="KW-0808">Transferase</keyword>
<organism evidence="4 5">
    <name type="scientific">Candidatus Chazhemtobacterium aquaticus</name>
    <dbReference type="NCBI Taxonomy" id="2715735"/>
    <lineage>
        <taxon>Bacteria</taxon>
        <taxon>Candidatus Chazhemtobacteraceae</taxon>
        <taxon>Candidatus Chazhemtobacterium</taxon>
    </lineage>
</organism>
<dbReference type="SUPFAM" id="SSF53756">
    <property type="entry name" value="UDP-Glycosyltransferase/glycogen phosphorylase"/>
    <property type="match status" value="1"/>
</dbReference>
<dbReference type="InterPro" id="IPR001296">
    <property type="entry name" value="Glyco_trans_1"/>
</dbReference>
<dbReference type="PANTHER" id="PTHR46401:SF2">
    <property type="entry name" value="GLYCOSYLTRANSFERASE WBBK-RELATED"/>
    <property type="match status" value="1"/>
</dbReference>
<evidence type="ECO:0000259" key="3">
    <source>
        <dbReference type="Pfam" id="PF13439"/>
    </source>
</evidence>
<evidence type="ECO:0000313" key="5">
    <source>
        <dbReference type="Proteomes" id="UP000463983"/>
    </source>
</evidence>
<dbReference type="GO" id="GO:0009103">
    <property type="term" value="P:lipopolysaccharide biosynthetic process"/>
    <property type="evidence" value="ECO:0007669"/>
    <property type="project" value="TreeGrafter"/>
</dbReference>
<dbReference type="Gene3D" id="3.40.50.2000">
    <property type="entry name" value="Glycogen Phosphorylase B"/>
    <property type="match status" value="2"/>
</dbReference>
<keyword evidence="5" id="KW-1185">Reference proteome</keyword>
<feature type="domain" description="Glycosyltransferase subfamily 4-like N-terminal" evidence="3">
    <location>
        <begin position="17"/>
        <end position="172"/>
    </location>
</feature>
<evidence type="ECO:0000313" key="4">
    <source>
        <dbReference type="EMBL" id="QHO63518.1"/>
    </source>
</evidence>
<dbReference type="GO" id="GO:0016757">
    <property type="term" value="F:glycosyltransferase activity"/>
    <property type="evidence" value="ECO:0007669"/>
    <property type="project" value="InterPro"/>
</dbReference>
<sequence length="368" mass="41697">MLIAIDGNEANISQRVGVNQVAFELLHHLAKLKTKHKFVVFLKNRPLPDLPPTSNNFTYEVFGPTKAWVLTGLTMRLLRSPRPDVLFTPSHYIPLVSPVKRVFAIMDLSYEKFGAEYFTQYDLNQLRRWTAQSAKKAKRIITISEYTKKDIVEIYNTSPDKIDVVYPGYDQELFHPRIPLTKQQQVRQKYGITGKYFVYVGTLQPRKNIANLIKAFSRLGGGTKLVIVGKKGWLFEEIFKVVKRYKLEKKVIFTGFVESSDLPALYKSSVAYVLPSLYEGFGIPVIEAQACGALTVVSRVSSLPEVAGDAAIYINNPHSVDQIAESLREALSLPRLKRAQRIKQGKQNATRFSWDKAAQKTLKILTSL</sequence>
<dbReference type="RefSeq" id="WP_161931897.1">
    <property type="nucleotide sequence ID" value="NZ_CP047901.1"/>
</dbReference>
<dbReference type="Pfam" id="PF00534">
    <property type="entry name" value="Glycos_transf_1"/>
    <property type="match status" value="1"/>
</dbReference>
<proteinExistence type="predicted"/>
<reference evidence="5" key="1">
    <citation type="journal article" date="2020" name="Microorganisms">
        <title>Complete Genome of a Member of a New Bacterial Lineage in the Microgenomates Group Reveals an Unusual Nucleotide Composition Disparity Between Two Strands of DNA and Limited Metabolic Potential.</title>
        <authorList>
            <person name="Kadnikov V.V."/>
            <person name="Mardanov A.V."/>
            <person name="Beletsky A.V."/>
            <person name="Karnachuk O.V."/>
            <person name="Ravin N.V."/>
        </authorList>
    </citation>
    <scope>NUCLEOTIDE SEQUENCE [LARGE SCALE GENOMIC DNA]</scope>
</reference>
<name>A0A857NHC3_9BACT</name>
<dbReference type="KEGG" id="caqa:MICH65_0537"/>
<accession>A0A857NHC3</accession>
<evidence type="ECO:0000256" key="1">
    <source>
        <dbReference type="ARBA" id="ARBA00022679"/>
    </source>
</evidence>
<dbReference type="Pfam" id="PF13439">
    <property type="entry name" value="Glyco_transf_4"/>
    <property type="match status" value="1"/>
</dbReference>
<dbReference type="Proteomes" id="UP000463983">
    <property type="component" value="Chromosome"/>
</dbReference>
<dbReference type="CDD" id="cd03809">
    <property type="entry name" value="GT4_MtfB-like"/>
    <property type="match status" value="1"/>
</dbReference>